<reference evidence="3" key="1">
    <citation type="submission" date="2023-10" db="EMBL/GenBank/DDBJ databases">
        <authorList>
            <person name="Domelevo Entfellner J.-B."/>
        </authorList>
    </citation>
    <scope>NUCLEOTIDE SEQUENCE</scope>
</reference>
<feature type="region of interest" description="Disordered" evidence="1">
    <location>
        <begin position="1"/>
        <end position="26"/>
    </location>
</feature>
<evidence type="ECO:0000259" key="2">
    <source>
        <dbReference type="Pfam" id="PF16486"/>
    </source>
</evidence>
<evidence type="ECO:0000256" key="1">
    <source>
        <dbReference type="SAM" id="MobiDB-lite"/>
    </source>
</evidence>
<gene>
    <name evidence="3" type="ORF">AYBTSS11_LOCUS26897</name>
</gene>
<dbReference type="InterPro" id="IPR013824">
    <property type="entry name" value="Topo_IA_cen_sub1"/>
</dbReference>
<dbReference type="Gramene" id="rna-AYBTSS11_LOCUS26897">
    <property type="protein sequence ID" value="CAJ1974812.1"/>
    <property type="gene ID" value="gene-AYBTSS11_LOCUS26897"/>
</dbReference>
<sequence length="299" mass="33554">MSSSGLNGRENEDSLPPPPPVIPSDVVPVKVEPEKKKVLRLPIARHGLASKGTKLLLQTNHFRVNVGNTDGHFFQYSVSLSYEDGRPVEGKGVGRKVLEKVHETYDSELNGKDFAYDGEKTLFTLGSLARNHLEFTVVLEDVVSTSRNNGNVSLDGIEESSESDKKRMRRQNRAKTFKVEISFASKIPLQAIVNALRGQDSDNYQEAIRVLDIILRQHAAKQGCLLVRQSFFHNDPKNFTDGEALVMGYDDMGYKLWKPYLRAVMERDMKFVSEGNKSKAEVLATSLQLMEACFLDSFK</sequence>
<dbReference type="InterPro" id="IPR032474">
    <property type="entry name" value="Argonaute_N"/>
</dbReference>
<protein>
    <recommendedName>
        <fullName evidence="2">Protein argonaute N-terminal domain-containing protein</fullName>
    </recommendedName>
</protein>
<keyword evidence="4" id="KW-1185">Reference proteome</keyword>
<dbReference type="AlphaFoldDB" id="A0AA86VN92"/>
<dbReference type="Pfam" id="PF16486">
    <property type="entry name" value="ArgoN"/>
    <property type="match status" value="1"/>
</dbReference>
<name>A0AA86VN92_9FABA</name>
<feature type="domain" description="Protein argonaute N-terminal" evidence="2">
    <location>
        <begin position="54"/>
        <end position="215"/>
    </location>
</feature>
<evidence type="ECO:0000313" key="3">
    <source>
        <dbReference type="EMBL" id="CAJ1974812.1"/>
    </source>
</evidence>
<proteinExistence type="predicted"/>
<evidence type="ECO:0000313" key="4">
    <source>
        <dbReference type="Proteomes" id="UP001189624"/>
    </source>
</evidence>
<dbReference type="PANTHER" id="PTHR22891">
    <property type="entry name" value="EUKARYOTIC TRANSLATION INITIATION FACTOR 2C"/>
    <property type="match status" value="1"/>
</dbReference>
<dbReference type="Gene3D" id="1.10.460.10">
    <property type="entry name" value="Topoisomerase I, domain 2"/>
    <property type="match status" value="1"/>
</dbReference>
<dbReference type="EMBL" id="OY731406">
    <property type="protein sequence ID" value="CAJ1974812.1"/>
    <property type="molecule type" value="Genomic_DNA"/>
</dbReference>
<organism evidence="3 4">
    <name type="scientific">Sphenostylis stenocarpa</name>
    <dbReference type="NCBI Taxonomy" id="92480"/>
    <lineage>
        <taxon>Eukaryota</taxon>
        <taxon>Viridiplantae</taxon>
        <taxon>Streptophyta</taxon>
        <taxon>Embryophyta</taxon>
        <taxon>Tracheophyta</taxon>
        <taxon>Spermatophyta</taxon>
        <taxon>Magnoliopsida</taxon>
        <taxon>eudicotyledons</taxon>
        <taxon>Gunneridae</taxon>
        <taxon>Pentapetalae</taxon>
        <taxon>rosids</taxon>
        <taxon>fabids</taxon>
        <taxon>Fabales</taxon>
        <taxon>Fabaceae</taxon>
        <taxon>Papilionoideae</taxon>
        <taxon>50 kb inversion clade</taxon>
        <taxon>NPAAA clade</taxon>
        <taxon>indigoferoid/millettioid clade</taxon>
        <taxon>Phaseoleae</taxon>
        <taxon>Sphenostylis</taxon>
    </lineage>
</organism>
<accession>A0AA86VN92</accession>
<dbReference type="Proteomes" id="UP001189624">
    <property type="component" value="Chromosome 9"/>
</dbReference>